<protein>
    <recommendedName>
        <fullName evidence="4">60S ribosomal protein L41</fullName>
    </recommendedName>
</protein>
<feature type="compositionally biased region" description="Low complexity" evidence="5">
    <location>
        <begin position="46"/>
        <end position="58"/>
    </location>
</feature>
<dbReference type="Pfam" id="PF05162">
    <property type="entry name" value="Ribosomal_L41"/>
    <property type="match status" value="1"/>
</dbReference>
<feature type="compositionally biased region" description="Basic residues" evidence="5">
    <location>
        <begin position="1"/>
        <end position="24"/>
    </location>
</feature>
<proteinExistence type="inferred from homology"/>
<feature type="compositionally biased region" description="Polar residues" evidence="5">
    <location>
        <begin position="26"/>
        <end position="36"/>
    </location>
</feature>
<evidence type="ECO:0000256" key="3">
    <source>
        <dbReference type="ARBA" id="ARBA00043969"/>
    </source>
</evidence>
<keyword evidence="2 4" id="KW-0687">Ribonucleoprotein</keyword>
<feature type="region of interest" description="Disordered" evidence="5">
    <location>
        <begin position="1"/>
        <end position="58"/>
    </location>
</feature>
<evidence type="ECO:0000256" key="2">
    <source>
        <dbReference type="ARBA" id="ARBA00023274"/>
    </source>
</evidence>
<organism evidence="6 7">
    <name type="scientific">Oculimacula yallundae</name>
    <dbReference type="NCBI Taxonomy" id="86028"/>
    <lineage>
        <taxon>Eukaryota</taxon>
        <taxon>Fungi</taxon>
        <taxon>Dikarya</taxon>
        <taxon>Ascomycota</taxon>
        <taxon>Pezizomycotina</taxon>
        <taxon>Leotiomycetes</taxon>
        <taxon>Helotiales</taxon>
        <taxon>Ploettnerulaceae</taxon>
        <taxon>Oculimacula</taxon>
    </lineage>
</organism>
<evidence type="ECO:0000313" key="6">
    <source>
        <dbReference type="EMBL" id="KAL2068108.1"/>
    </source>
</evidence>
<reference evidence="6 7" key="1">
    <citation type="journal article" date="2024" name="Commun. Biol.">
        <title>Comparative genomic analysis of thermophilic fungi reveals convergent evolutionary adaptations and gene losses.</title>
        <authorList>
            <person name="Steindorff A.S."/>
            <person name="Aguilar-Pontes M.V."/>
            <person name="Robinson A.J."/>
            <person name="Andreopoulos B."/>
            <person name="LaButti K."/>
            <person name="Kuo A."/>
            <person name="Mondo S."/>
            <person name="Riley R."/>
            <person name="Otillar R."/>
            <person name="Haridas S."/>
            <person name="Lipzen A."/>
            <person name="Grimwood J."/>
            <person name="Schmutz J."/>
            <person name="Clum A."/>
            <person name="Reid I.D."/>
            <person name="Moisan M.C."/>
            <person name="Butler G."/>
            <person name="Nguyen T.T.M."/>
            <person name="Dewar K."/>
            <person name="Conant G."/>
            <person name="Drula E."/>
            <person name="Henrissat B."/>
            <person name="Hansel C."/>
            <person name="Singer S."/>
            <person name="Hutchinson M.I."/>
            <person name="de Vries R.P."/>
            <person name="Natvig D.O."/>
            <person name="Powell A.J."/>
            <person name="Tsang A."/>
            <person name="Grigoriev I.V."/>
        </authorList>
    </citation>
    <scope>NUCLEOTIDE SEQUENCE [LARGE SCALE GENOMIC DNA]</scope>
    <source>
        <strain evidence="6 7">CBS 494.80</strain>
    </source>
</reference>
<comment type="subunit">
    <text evidence="4">Component of the large ribosomal subunit.</text>
</comment>
<evidence type="ECO:0000313" key="7">
    <source>
        <dbReference type="Proteomes" id="UP001595075"/>
    </source>
</evidence>
<comment type="caution">
    <text evidence="6">The sequence shown here is derived from an EMBL/GenBank/DDBJ whole genome shotgun (WGS) entry which is preliminary data.</text>
</comment>
<name>A0ABR4CG43_9HELO</name>
<keyword evidence="1 4" id="KW-0689">Ribosomal protein</keyword>
<evidence type="ECO:0000256" key="4">
    <source>
        <dbReference type="RuleBase" id="RU368055"/>
    </source>
</evidence>
<dbReference type="EMBL" id="JAZHXI010000009">
    <property type="protein sequence ID" value="KAL2068108.1"/>
    <property type="molecule type" value="Genomic_DNA"/>
</dbReference>
<sequence length="100" mass="11481">MRAKWRKKRVRRLKRKRRKTRARSKQLATSRSQSPYLASKHHDNVTSAFTPSPASTSTPLSTLQITRTVWDYHSVQWQLGCSGIEQLDDAYSLAFGGMIC</sequence>
<keyword evidence="7" id="KW-1185">Reference proteome</keyword>
<comment type="similarity">
    <text evidence="3 4">Belongs to the eukaryotic ribosomal protein eS32 family.</text>
</comment>
<evidence type="ECO:0000256" key="1">
    <source>
        <dbReference type="ARBA" id="ARBA00022980"/>
    </source>
</evidence>
<dbReference type="InterPro" id="IPR007836">
    <property type="entry name" value="Ribosomal_eS32"/>
</dbReference>
<dbReference type="Proteomes" id="UP001595075">
    <property type="component" value="Unassembled WGS sequence"/>
</dbReference>
<evidence type="ECO:0000256" key="5">
    <source>
        <dbReference type="SAM" id="MobiDB-lite"/>
    </source>
</evidence>
<gene>
    <name evidence="6" type="ORF">VTL71DRAFT_16206</name>
</gene>
<accession>A0ABR4CG43</accession>